<dbReference type="EMBL" id="LJGP01000007">
    <property type="protein sequence ID" value="KWU04667.1"/>
    <property type="molecule type" value="Genomic_DNA"/>
</dbReference>
<evidence type="ECO:0000313" key="2">
    <source>
        <dbReference type="Proteomes" id="UP000067598"/>
    </source>
</evidence>
<dbReference type="InterPro" id="IPR027417">
    <property type="entry name" value="P-loop_NTPase"/>
</dbReference>
<reference evidence="1 2" key="1">
    <citation type="journal article" date="2016" name="Microbiology (Mosc.)">
        <title>Comparison of Lactobacillus crispatus isolates from Lactobacillus-dominated vaginal microbiomes with isolates from microbiomes containing bacterial vaginosis-associated bacteria.</title>
        <authorList>
            <person name="Abdelmaksoud A.A."/>
            <person name="Koparde V.N."/>
            <person name="Sheth N.U."/>
            <person name="Serrano M.G."/>
            <person name="Glascock A.L."/>
            <person name="Fettweis J.M."/>
            <person name="Strauss Iii J.F."/>
            <person name="Buck G.A."/>
            <person name="Jefferson K.K."/>
        </authorList>
    </citation>
    <scope>NUCLEOTIDE SEQUENCE [LARGE SCALE GENOMIC DNA]</scope>
    <source>
        <strain evidence="1 2">VMC3</strain>
    </source>
</reference>
<organism evidence="1 2">
    <name type="scientific">Lactobacillus crispatus</name>
    <dbReference type="NCBI Taxonomy" id="47770"/>
    <lineage>
        <taxon>Bacteria</taxon>
        <taxon>Bacillati</taxon>
        <taxon>Bacillota</taxon>
        <taxon>Bacilli</taxon>
        <taxon>Lactobacillales</taxon>
        <taxon>Lactobacillaceae</taxon>
        <taxon>Lactobacillus</taxon>
    </lineage>
</organism>
<dbReference type="Gene3D" id="3.40.50.300">
    <property type="entry name" value="P-loop containing nucleotide triphosphate hydrolases"/>
    <property type="match status" value="2"/>
</dbReference>
<dbReference type="InterPro" id="IPR051162">
    <property type="entry name" value="T4SS_component"/>
</dbReference>
<protein>
    <submittedName>
        <fullName evidence="1">ATPase</fullName>
    </submittedName>
</protein>
<dbReference type="AlphaFoldDB" id="A0A109DFU1"/>
<dbReference type="PATRIC" id="fig|47770.28.peg.1997"/>
<sequence>MRISSLLKAKKHKKKKVTVKLNPRQVTSLKKQRELQKNGYNTKFLAEVQPQGGITFADNYAIASDGYAACLSVIHYPNDPLLLWMTQVALNDSTLTTIDVKTDSGYEIKRQLNRSIEELADRQVNARKATDALNAQKDMQSLEKYALELSQGGEIPKLMLTRIFVYAPTIEALDQSVSNLRGKLRGEGYNVAVYMFMQDKQFKSMALSLSEQEKDLAALPEQPIPALTVGAGNPFSAQSLKDPRGIWLGRTSTGGAFYFDQFRSTNIRRSFNMMILGKMGAGKSTLMKMLVEGSIARNMYFRGIDKTKEYIPLIKHYGGTVVSLDGSEGMINPLEVMATTVDENTGKVDELSSFYQHISKVDILFQMINKGSFANIEMQEFDSLLRGFYVDMGLLPRNFQQNKENIKITNLDSKKYPTFSQFLNWLKKLATPMYYQQHQFTAKRIRTYEKIKVALESMIENYGQLFDGYSTMRDLTDTKLLLFDSSAISTMNPNVYQAQLYMALSLIWSHALINGRKQNALLKAGKITRQDVQYFDVFLDECHNIINYENIFAVDYVKNFEREMRKFNAGIIFATQSPEEMVPDSVESAQLSSLKVVFELCQYKWLMSMDPSQLKKIKSLLGEALNSSDYSNIPDLQIGQAIVTMGGRERYQVKMKPSERQLEIFAGGQ</sequence>
<dbReference type="RefSeq" id="WP_060461772.1">
    <property type="nucleotide sequence ID" value="NZ_AP025162.1"/>
</dbReference>
<proteinExistence type="predicted"/>
<name>A0A109DFU1_9LACO</name>
<accession>A0A109DFU1</accession>
<comment type="caution">
    <text evidence="1">The sequence shown here is derived from an EMBL/GenBank/DDBJ whole genome shotgun (WGS) entry which is preliminary data.</text>
</comment>
<dbReference type="PANTHER" id="PTHR30121:SF6">
    <property type="entry name" value="SLR6007 PROTEIN"/>
    <property type="match status" value="1"/>
</dbReference>
<evidence type="ECO:0000313" key="1">
    <source>
        <dbReference type="EMBL" id="KWU04667.1"/>
    </source>
</evidence>
<dbReference type="PANTHER" id="PTHR30121">
    <property type="entry name" value="UNCHARACTERIZED PROTEIN YJGR-RELATED"/>
    <property type="match status" value="1"/>
</dbReference>
<dbReference type="SUPFAM" id="SSF52540">
    <property type="entry name" value="P-loop containing nucleoside triphosphate hydrolases"/>
    <property type="match status" value="1"/>
</dbReference>
<dbReference type="Proteomes" id="UP000067598">
    <property type="component" value="Unassembled WGS sequence"/>
</dbReference>
<gene>
    <name evidence="1" type="ORF">AEL95_02155</name>
</gene>